<evidence type="ECO:0000256" key="1">
    <source>
        <dbReference type="SAM" id="MobiDB-lite"/>
    </source>
</evidence>
<feature type="transmembrane region" description="Helical" evidence="2">
    <location>
        <begin position="392"/>
        <end position="409"/>
    </location>
</feature>
<sequence length="916" mass="102055">MQGVVVDMYSRSSDNNYARPEAGQYQQQQQRGQQYPPQFWSARTPSQQSSTPNTLHPHHAVRRQYENGIEEEQQEQEQERDSSPQQSYSPPRSLVPRAPSPPEQQNTAQPYRPDQSFPVPVIIGSNMFNNNNQDPYTSQPAVHFNEAQLAMDEVTNRARSKGFRDELTIAANGSVTPGVDDTPYLRYAIEALTREHGHNFSPPSSIPSPADNNGYYRVAGYLPDDLQDQAQAPQISGDPESGFTPMLAAPVSAHTRDSMLRPRSHQAERPSMSMSMSLGTRIMSPPQTADSGYRPSQDQRGPVADPATPKWLPISEKESVFPGMTKLDTIDEARETFPRLTYVPAILRLPSMLLLATLCLLMIAAHVLSAVYSPIRPGLLTYGETIYSVKYFLFRIVPQICATVIFIYAQCVTTATLRILPFATMAEDEPMRRRNALFQDMYPKTFLLPQLAGPVPVKIALVILWLAAFTIPLASACFTVIHNEVWYWTAVQGTTWALVGLYVLVLAAVLLLALFWRNRITGLMWDPRSIADFSLMISKSNTRDSYRGSEVAENRAQLRRILRNRIVDRLGYWMTDDSREAPWYGLGTEHSQGHHPSDLHYDAKHESDRRSVTSSLLAGGQAHHDDSYIRNLYLPWCLRTSQVIFFVVAAVVLLTALLVVSFLHRTAVANGFDPRVSAAPRAGAFSPANFLYSFVPSCVGLLLYLTFQSLEQQLRVLQPWADLGAKDGSPASRSVLADYASCLPLQVTFTALRNRHLRVAALSLLSFLLAFLPALSGGVFMALTAVPEGGVRMFPVLPVFGVVLGLLVLTLAALVSLLPGRNQYRLPHAVTCPAEVFSFLANEDNARDPAFASPSPPRTAVELRERLAAGPASSQSAWMFGYWPGRDERRLGVRRQRRYTERKSFNERSPLQSGGF</sequence>
<evidence type="ECO:0000313" key="3">
    <source>
        <dbReference type="EMBL" id="KAF6822158.1"/>
    </source>
</evidence>
<feature type="region of interest" description="Disordered" evidence="1">
    <location>
        <begin position="196"/>
        <end position="216"/>
    </location>
</feature>
<feature type="transmembrane region" description="Helical" evidence="2">
    <location>
        <begin position="352"/>
        <end position="372"/>
    </location>
</feature>
<feature type="compositionally biased region" description="Polar residues" evidence="1">
    <location>
        <begin position="285"/>
        <end position="299"/>
    </location>
</feature>
<keyword evidence="4" id="KW-1185">Reference proteome</keyword>
<feature type="transmembrane region" description="Helical" evidence="2">
    <location>
        <begin position="493"/>
        <end position="516"/>
    </location>
</feature>
<keyword evidence="2" id="KW-0472">Membrane</keyword>
<feature type="region of interest" description="Disordered" evidence="1">
    <location>
        <begin position="893"/>
        <end position="916"/>
    </location>
</feature>
<dbReference type="PANTHER" id="PTHR37544">
    <property type="entry name" value="SPRAY-RELATED"/>
    <property type="match status" value="1"/>
</dbReference>
<feature type="transmembrane region" description="Helical" evidence="2">
    <location>
        <begin position="459"/>
        <end position="481"/>
    </location>
</feature>
<feature type="transmembrane region" description="Helical" evidence="2">
    <location>
        <begin position="795"/>
        <end position="818"/>
    </location>
</feature>
<dbReference type="EMBL" id="WIGO01000244">
    <property type="protein sequence ID" value="KAF6822158.1"/>
    <property type="molecule type" value="Genomic_DNA"/>
</dbReference>
<feature type="compositionally biased region" description="Low complexity" evidence="1">
    <location>
        <begin position="23"/>
        <end position="38"/>
    </location>
</feature>
<feature type="transmembrane region" description="Helical" evidence="2">
    <location>
        <begin position="759"/>
        <end position="783"/>
    </location>
</feature>
<comment type="caution">
    <text evidence="3">The sequence shown here is derived from an EMBL/GenBank/DDBJ whole genome shotgun (WGS) entry which is preliminary data.</text>
</comment>
<gene>
    <name evidence="3" type="ORF">CPLU01_12178</name>
</gene>
<accession>A0A8H6K0K3</accession>
<dbReference type="PANTHER" id="PTHR37544:SF1">
    <property type="entry name" value="PHOSPHORIBOSYLAMINOIMIDAZOLE-SUCCINOCARBOXAMIDE SYNTHASE"/>
    <property type="match status" value="1"/>
</dbReference>
<proteinExistence type="predicted"/>
<dbReference type="AlphaFoldDB" id="A0A8H6K0K3"/>
<feature type="compositionally biased region" description="Polar residues" evidence="1">
    <location>
        <begin position="41"/>
        <end position="54"/>
    </location>
</feature>
<dbReference type="Proteomes" id="UP000654918">
    <property type="component" value="Unassembled WGS sequence"/>
</dbReference>
<feature type="region of interest" description="Disordered" evidence="1">
    <location>
        <begin position="1"/>
        <end position="120"/>
    </location>
</feature>
<feature type="transmembrane region" description="Helical" evidence="2">
    <location>
        <begin position="643"/>
        <end position="664"/>
    </location>
</feature>
<name>A0A8H6K0K3_9PEZI</name>
<feature type="compositionally biased region" description="Basic and acidic residues" evidence="1">
    <location>
        <begin position="254"/>
        <end position="268"/>
    </location>
</feature>
<feature type="region of interest" description="Disordered" evidence="1">
    <location>
        <begin position="253"/>
        <end position="309"/>
    </location>
</feature>
<evidence type="ECO:0000313" key="4">
    <source>
        <dbReference type="Proteomes" id="UP000654918"/>
    </source>
</evidence>
<dbReference type="InterPro" id="IPR021840">
    <property type="entry name" value="DUF3433"/>
</dbReference>
<evidence type="ECO:0000256" key="2">
    <source>
        <dbReference type="SAM" id="Phobius"/>
    </source>
</evidence>
<reference evidence="3" key="1">
    <citation type="journal article" date="2020" name="Phytopathology">
        <title>Genome Sequence Resources of Colletotrichum truncatum, C. plurivorum, C. musicola, and C. sojae: Four Species Pathogenic to Soybean (Glycine max).</title>
        <authorList>
            <person name="Rogerio F."/>
            <person name="Boufleur T.R."/>
            <person name="Ciampi-Guillardi M."/>
            <person name="Sukno S.A."/>
            <person name="Thon M.R."/>
            <person name="Massola Junior N.S."/>
            <person name="Baroncelli R."/>
        </authorList>
    </citation>
    <scope>NUCLEOTIDE SEQUENCE</scope>
    <source>
        <strain evidence="3">LFN00145</strain>
    </source>
</reference>
<feature type="transmembrane region" description="Helical" evidence="2">
    <location>
        <begin position="684"/>
        <end position="705"/>
    </location>
</feature>
<protein>
    <submittedName>
        <fullName evidence="3">Phosphoribosylaminoimidazole-succinocarboxamide synthase</fullName>
    </submittedName>
</protein>
<keyword evidence="2" id="KW-1133">Transmembrane helix</keyword>
<feature type="compositionally biased region" description="Polar residues" evidence="1">
    <location>
        <begin position="907"/>
        <end position="916"/>
    </location>
</feature>
<feature type="compositionally biased region" description="Low complexity" evidence="1">
    <location>
        <begin position="83"/>
        <end position="92"/>
    </location>
</feature>
<organism evidence="3 4">
    <name type="scientific">Colletotrichum plurivorum</name>
    <dbReference type="NCBI Taxonomy" id="2175906"/>
    <lineage>
        <taxon>Eukaryota</taxon>
        <taxon>Fungi</taxon>
        <taxon>Dikarya</taxon>
        <taxon>Ascomycota</taxon>
        <taxon>Pezizomycotina</taxon>
        <taxon>Sordariomycetes</taxon>
        <taxon>Hypocreomycetidae</taxon>
        <taxon>Glomerellales</taxon>
        <taxon>Glomerellaceae</taxon>
        <taxon>Colletotrichum</taxon>
        <taxon>Colletotrichum orchidearum species complex</taxon>
    </lineage>
</organism>
<dbReference type="Pfam" id="PF11915">
    <property type="entry name" value="DUF3433"/>
    <property type="match status" value="2"/>
</dbReference>
<keyword evidence="2" id="KW-0812">Transmembrane</keyword>